<evidence type="ECO:0000259" key="4">
    <source>
        <dbReference type="PROSITE" id="PS50075"/>
    </source>
</evidence>
<dbReference type="Gene3D" id="3.30.559.30">
    <property type="entry name" value="Nonribosomal peptide synthetase, condensation domain"/>
    <property type="match status" value="1"/>
</dbReference>
<dbReference type="InterPro" id="IPR042099">
    <property type="entry name" value="ANL_N_sf"/>
</dbReference>
<evidence type="ECO:0000313" key="8">
    <source>
        <dbReference type="Proteomes" id="UP001170717"/>
    </source>
</evidence>
<dbReference type="SUPFAM" id="SSF56801">
    <property type="entry name" value="Acetyl-CoA synthetase-like"/>
    <property type="match status" value="1"/>
</dbReference>
<dbReference type="AlphaFoldDB" id="A0AAW7Z1X1"/>
<reference evidence="5 7" key="1">
    <citation type="submission" date="2015-12" db="EMBL/GenBank/DDBJ databases">
        <title>Intraspecies pangenome expansion in the marine bacterium Alteromonas.</title>
        <authorList>
            <person name="Lopez-Perez M."/>
            <person name="Rodriguez-Valera F."/>
        </authorList>
    </citation>
    <scope>NUCLEOTIDE SEQUENCE [LARGE SCALE GENOMIC DNA]</scope>
    <source>
        <strain evidence="5 7">LMG 21861</strain>
    </source>
</reference>
<evidence type="ECO:0000256" key="3">
    <source>
        <dbReference type="ARBA" id="ARBA00022553"/>
    </source>
</evidence>
<dbReference type="InterPro" id="IPR009081">
    <property type="entry name" value="PP-bd_ACP"/>
</dbReference>
<dbReference type="Gene3D" id="3.30.300.30">
    <property type="match status" value="1"/>
</dbReference>
<dbReference type="InterPro" id="IPR010071">
    <property type="entry name" value="AA_adenyl_dom"/>
</dbReference>
<dbReference type="FunFam" id="3.40.50.980:FF:000001">
    <property type="entry name" value="Non-ribosomal peptide synthetase"/>
    <property type="match status" value="1"/>
</dbReference>
<dbReference type="CDD" id="cd05930">
    <property type="entry name" value="A_NRPS"/>
    <property type="match status" value="1"/>
</dbReference>
<dbReference type="InterPro" id="IPR023213">
    <property type="entry name" value="CAT-like_dom_sf"/>
</dbReference>
<dbReference type="Gene3D" id="1.10.1200.10">
    <property type="entry name" value="ACP-like"/>
    <property type="match status" value="1"/>
</dbReference>
<dbReference type="InterPro" id="IPR045851">
    <property type="entry name" value="AMP-bd_C_sf"/>
</dbReference>
<dbReference type="InterPro" id="IPR036736">
    <property type="entry name" value="ACP-like_sf"/>
</dbReference>
<sequence length="1065" mass="119592">MNCESASPPNSYSLTSSQMEIYLDQARDPSSTAYNTGGYARFFNPLDVEAMQRAIDSVIKSHDVFHIAFTEQDGEVVQTYNTSKTKVQYLDFADCEDPQTEARVWVEEQFQLVFQLNEHGLYSTYVLKVSDKEYWLVLYAHHLILDGLSYGIWTENIFREYFALTGGRFKEVDEPVQFQELAEKSYKYAASKSFAKSAGFWQQQLERQFEPVLKPRHTLSDSDSGTCMVSKVICPAYYQRLIDFSESIGTTIHQLFIGTLYSYFAACSGRKLIPICLPFHNRTGPAKRAIGCFASVSPLLLNVDTTSSFPDLLAGLSDGLRSISRHTKYPISKVLHQARKHQPHINHLFDINFNYYKVAFDIDTNGAELETNSLRTGQQPPFKFHLCEFRAKQDIQIQIEAQLAYFSEHECESILERVMFMIEQIVANPQIRIDEFKLVGPKDQNNYANLNHRANEVSSLSNITLCQLFEQHAHDKPHDSAIVFKDQSLTFEALNKKANQLANKILNLNAKTDTNVPKPVGLCVNRSIEMLIGLLGIVKAGAAYVPIDPKAPAERLRYIRENADLDIIVSDHSSSVLLPDALPHTVLIDEALDPQWLAQYSVSNLGVPVSYEDAMYIIYTSGSTGHPKGVSVSNANVMHLQNAMVKTLSEHNLQAPFKWAWNAPVYFDASVQALTLLAKGAELYLLDDEHRTEPDLLARYLDSQKIDLLDTTPSLLDVLIKAADFAQVKLPNLLVGGEAISSTLWQQISKHCNRSKRFALNVYGPTECTVNTTFALIEANRAPTIGKSLPGTEVFVLNESKQLLPHGVEGELAIGGHGVAQGYINNPVMTDKHFISHPNIGRLYLTGDLVSLSADGNLEYKGRVDHQIKLRGHRVELGEIEEVLCRHDSVSGAVVTFENEQLRAFVVSEDVSQNALQRYLKKLLPSYMQVSHIEFIPEIPITINGKKDRKKLAAMKVESITDQYVAPQNETQSAIQQIWHKLLEREDIGIEDNFFDIGGHSLMAIRIASACRELFQVEVKLSEFMEAPTIKQLAERIINAAKAHSAAAQVIHTNLNPKNNQRVIL</sequence>
<accession>A0AAW7Z1X1</accession>
<dbReference type="InterPro" id="IPR020845">
    <property type="entry name" value="AMP-binding_CS"/>
</dbReference>
<dbReference type="GO" id="GO:0003824">
    <property type="term" value="F:catalytic activity"/>
    <property type="evidence" value="ECO:0007669"/>
    <property type="project" value="InterPro"/>
</dbReference>
<reference evidence="6" key="2">
    <citation type="submission" date="2023-07" db="EMBL/GenBank/DDBJ databases">
        <title>Genome content predicts the carbon catabolic preferences of heterotrophic bacteria.</title>
        <authorList>
            <person name="Gralka M."/>
        </authorList>
    </citation>
    <scope>NUCLEOTIDE SEQUENCE</scope>
    <source>
        <strain evidence="6">F2M12</strain>
    </source>
</reference>
<dbReference type="Pfam" id="PF13193">
    <property type="entry name" value="AMP-binding_C"/>
    <property type="match status" value="1"/>
</dbReference>
<dbReference type="GO" id="GO:0043041">
    <property type="term" value="P:amino acid activation for nonribosomal peptide biosynthetic process"/>
    <property type="evidence" value="ECO:0007669"/>
    <property type="project" value="TreeGrafter"/>
</dbReference>
<dbReference type="InterPro" id="IPR000873">
    <property type="entry name" value="AMP-dep_synth/lig_dom"/>
</dbReference>
<dbReference type="Pfam" id="PF00550">
    <property type="entry name" value="PP-binding"/>
    <property type="match status" value="1"/>
</dbReference>
<dbReference type="InterPro" id="IPR025110">
    <property type="entry name" value="AMP-bd_C"/>
</dbReference>
<dbReference type="FunFam" id="1.10.1200.10:FF:000005">
    <property type="entry name" value="Nonribosomal peptide synthetase 1"/>
    <property type="match status" value="1"/>
</dbReference>
<feature type="domain" description="Carrier" evidence="4">
    <location>
        <begin position="966"/>
        <end position="1041"/>
    </location>
</feature>
<dbReference type="SMART" id="SM00823">
    <property type="entry name" value="PKS_PP"/>
    <property type="match status" value="1"/>
</dbReference>
<name>A0AAW7Z1X1_9ALTE</name>
<gene>
    <name evidence="5" type="ORF">AVL57_02435</name>
    <name evidence="6" type="ORF">Q4527_08640</name>
</gene>
<dbReference type="InterPro" id="IPR020806">
    <property type="entry name" value="PKS_PP-bd"/>
</dbReference>
<dbReference type="Proteomes" id="UP001170717">
    <property type="component" value="Unassembled WGS sequence"/>
</dbReference>
<dbReference type="GO" id="GO:0005737">
    <property type="term" value="C:cytoplasm"/>
    <property type="evidence" value="ECO:0007669"/>
    <property type="project" value="TreeGrafter"/>
</dbReference>
<proteinExistence type="predicted"/>
<dbReference type="NCBIfam" id="TIGR01733">
    <property type="entry name" value="AA-adenyl-dom"/>
    <property type="match status" value="1"/>
</dbReference>
<dbReference type="Pfam" id="PF00501">
    <property type="entry name" value="AMP-binding"/>
    <property type="match status" value="1"/>
</dbReference>
<evidence type="ECO:0000313" key="6">
    <source>
        <dbReference type="EMBL" id="MDO6577458.1"/>
    </source>
</evidence>
<dbReference type="GO" id="GO:0031177">
    <property type="term" value="F:phosphopantetheine binding"/>
    <property type="evidence" value="ECO:0007669"/>
    <property type="project" value="InterPro"/>
</dbReference>
<dbReference type="PANTHER" id="PTHR45527">
    <property type="entry name" value="NONRIBOSOMAL PEPTIDE SYNTHETASE"/>
    <property type="match status" value="1"/>
</dbReference>
<dbReference type="Gene3D" id="3.30.559.10">
    <property type="entry name" value="Chloramphenicol acetyltransferase-like domain"/>
    <property type="match status" value="1"/>
</dbReference>
<dbReference type="InterPro" id="IPR001242">
    <property type="entry name" value="Condensation_dom"/>
</dbReference>
<dbReference type="GO" id="GO:0044550">
    <property type="term" value="P:secondary metabolite biosynthetic process"/>
    <property type="evidence" value="ECO:0007669"/>
    <property type="project" value="TreeGrafter"/>
</dbReference>
<keyword evidence="3" id="KW-0597">Phosphoprotein</keyword>
<dbReference type="KEGG" id="asq:AVL57_02435"/>
<dbReference type="EMBL" id="JAUOQI010000005">
    <property type="protein sequence ID" value="MDO6577458.1"/>
    <property type="molecule type" value="Genomic_DNA"/>
</dbReference>
<evidence type="ECO:0000313" key="5">
    <source>
        <dbReference type="EMBL" id="AMJ72932.1"/>
    </source>
</evidence>
<dbReference type="PROSITE" id="PS50075">
    <property type="entry name" value="CARRIER"/>
    <property type="match status" value="1"/>
</dbReference>
<evidence type="ECO:0000256" key="2">
    <source>
        <dbReference type="ARBA" id="ARBA00022450"/>
    </source>
</evidence>
<dbReference type="Pfam" id="PF00668">
    <property type="entry name" value="Condensation"/>
    <property type="match status" value="1"/>
</dbReference>
<dbReference type="PROSITE" id="PS00455">
    <property type="entry name" value="AMP_BINDING"/>
    <property type="match status" value="1"/>
</dbReference>
<protein>
    <submittedName>
        <fullName evidence="6">Non-ribosomal peptide synthetase</fullName>
    </submittedName>
</protein>
<dbReference type="Proteomes" id="UP000056750">
    <property type="component" value="Chromosome"/>
</dbReference>
<keyword evidence="7" id="KW-1185">Reference proteome</keyword>
<keyword evidence="2" id="KW-0596">Phosphopantetheine</keyword>
<dbReference type="PANTHER" id="PTHR45527:SF1">
    <property type="entry name" value="FATTY ACID SYNTHASE"/>
    <property type="match status" value="1"/>
</dbReference>
<dbReference type="SUPFAM" id="SSF52777">
    <property type="entry name" value="CoA-dependent acyltransferases"/>
    <property type="match status" value="2"/>
</dbReference>
<dbReference type="Gene3D" id="3.40.50.12780">
    <property type="entry name" value="N-terminal domain of ligase-like"/>
    <property type="match status" value="1"/>
</dbReference>
<dbReference type="RefSeq" id="WP_057794647.1">
    <property type="nucleotide sequence ID" value="NZ_CAXIBE010000024.1"/>
</dbReference>
<dbReference type="SUPFAM" id="SSF47336">
    <property type="entry name" value="ACP-like"/>
    <property type="match status" value="1"/>
</dbReference>
<comment type="cofactor">
    <cofactor evidence="1">
        <name>pantetheine 4'-phosphate</name>
        <dbReference type="ChEBI" id="CHEBI:47942"/>
    </cofactor>
</comment>
<evidence type="ECO:0000256" key="1">
    <source>
        <dbReference type="ARBA" id="ARBA00001957"/>
    </source>
</evidence>
<evidence type="ECO:0000313" key="7">
    <source>
        <dbReference type="Proteomes" id="UP000056750"/>
    </source>
</evidence>
<dbReference type="EMBL" id="CP013926">
    <property type="protein sequence ID" value="AMJ72932.1"/>
    <property type="molecule type" value="Genomic_DNA"/>
</dbReference>
<organism evidence="6 8">
    <name type="scientific">Alteromonas stellipolaris</name>
    <dbReference type="NCBI Taxonomy" id="233316"/>
    <lineage>
        <taxon>Bacteria</taxon>
        <taxon>Pseudomonadati</taxon>
        <taxon>Pseudomonadota</taxon>
        <taxon>Gammaproteobacteria</taxon>
        <taxon>Alteromonadales</taxon>
        <taxon>Alteromonadaceae</taxon>
        <taxon>Alteromonas/Salinimonas group</taxon>
        <taxon>Alteromonas</taxon>
    </lineage>
</organism>